<organism evidence="3 4">
    <name type="scientific">Salinivibrio kushneri</name>
    <dbReference type="NCBI Taxonomy" id="1908198"/>
    <lineage>
        <taxon>Bacteria</taxon>
        <taxon>Pseudomonadati</taxon>
        <taxon>Pseudomonadota</taxon>
        <taxon>Gammaproteobacteria</taxon>
        <taxon>Vibrionales</taxon>
        <taxon>Vibrionaceae</taxon>
        <taxon>Salinivibrio</taxon>
    </lineage>
</organism>
<dbReference type="SUPFAM" id="SSF46785">
    <property type="entry name" value="Winged helix' DNA-binding domain"/>
    <property type="match status" value="2"/>
</dbReference>
<dbReference type="RefSeq" id="WP_269580268.1">
    <property type="nucleotide sequence ID" value="NZ_CP114589.1"/>
</dbReference>
<evidence type="ECO:0000313" key="3">
    <source>
        <dbReference type="EMBL" id="WBA10237.1"/>
    </source>
</evidence>
<dbReference type="Proteomes" id="UP001164748">
    <property type="component" value="Plasmid unnamed"/>
</dbReference>
<dbReference type="Gene3D" id="1.10.10.10">
    <property type="entry name" value="Winged helix-like DNA-binding domain superfamily/Winged helix DNA-binding domain"/>
    <property type="match status" value="2"/>
</dbReference>
<evidence type="ECO:0000256" key="2">
    <source>
        <dbReference type="SAM" id="MobiDB-lite"/>
    </source>
</evidence>
<dbReference type="InterPro" id="IPR036390">
    <property type="entry name" value="WH_DNA-bd_sf"/>
</dbReference>
<dbReference type="InterPro" id="IPR036388">
    <property type="entry name" value="WH-like_DNA-bd_sf"/>
</dbReference>
<name>A0AA47KNS0_9GAMM</name>
<dbReference type="InterPro" id="IPR007432">
    <property type="entry name" value="DUF480"/>
</dbReference>
<dbReference type="PANTHER" id="PTHR38768:SF1">
    <property type="entry name" value="UPF0502 PROTEIN YCEH"/>
    <property type="match status" value="1"/>
</dbReference>
<keyword evidence="3" id="KW-0614">Plasmid</keyword>
<sequence>MSRTLSPYQQRVIGCLLEKEVTTPDHYPLTLNALTTAVNQKSNRDPVYEMADSEVLDIVETLIEMRLVSPQEGSGSRVAKYQHRFCNTQFGDLTLSEPQKAILCVMLLRGAQTPGELRTRTQRLYAFNRVEDVESTLADMMASNWVKKLPREAGKRESRYQHLFSDGSDTPEIPAPQEEPEPTTDASLVTRVSALEKEVADLRQMLEAVLER</sequence>
<dbReference type="HAMAP" id="MF_01584">
    <property type="entry name" value="UPF0502"/>
    <property type="match status" value="1"/>
</dbReference>
<dbReference type="Pfam" id="PF04337">
    <property type="entry name" value="DUF480"/>
    <property type="match status" value="1"/>
</dbReference>
<evidence type="ECO:0000313" key="4">
    <source>
        <dbReference type="Proteomes" id="UP001164748"/>
    </source>
</evidence>
<comment type="similarity">
    <text evidence="1">Belongs to the UPF0502 family.</text>
</comment>
<accession>A0AA47KNS0</accession>
<dbReference type="PANTHER" id="PTHR38768">
    <property type="entry name" value="UPF0502 PROTEIN YCEH"/>
    <property type="match status" value="1"/>
</dbReference>
<dbReference type="AlphaFoldDB" id="A0AA47KNS0"/>
<geneLocation type="plasmid" evidence="3 4">
    <name>unnamed</name>
</geneLocation>
<proteinExistence type="inferred from homology"/>
<feature type="region of interest" description="Disordered" evidence="2">
    <location>
        <begin position="163"/>
        <end position="187"/>
    </location>
</feature>
<reference evidence="3" key="1">
    <citation type="submission" date="2022-09" db="EMBL/GenBank/DDBJ databases">
        <authorList>
            <person name="Li Z.-J."/>
        </authorList>
    </citation>
    <scope>NUCLEOTIDE SEQUENCE</scope>
    <source>
        <strain evidence="3">TGB11</strain>
        <plasmid evidence="3">unnamed</plasmid>
    </source>
</reference>
<protein>
    <submittedName>
        <fullName evidence="3">DUF480 domain-containing protein</fullName>
    </submittedName>
</protein>
<dbReference type="EMBL" id="CP114589">
    <property type="protein sequence ID" value="WBA10237.1"/>
    <property type="molecule type" value="Genomic_DNA"/>
</dbReference>
<gene>
    <name evidence="3" type="ORF">N8M53_15640</name>
</gene>
<evidence type="ECO:0000256" key="1">
    <source>
        <dbReference type="HAMAP-Rule" id="MF_01584"/>
    </source>
</evidence>